<evidence type="ECO:0000256" key="2">
    <source>
        <dbReference type="SAM" id="SignalP"/>
    </source>
</evidence>
<proteinExistence type="predicted"/>
<dbReference type="SUPFAM" id="SSF56436">
    <property type="entry name" value="C-type lectin-like"/>
    <property type="match status" value="1"/>
</dbReference>
<name>A0A210PIG8_MIZYE</name>
<accession>A0A210PIG8</accession>
<feature type="signal peptide" evidence="2">
    <location>
        <begin position="1"/>
        <end position="18"/>
    </location>
</feature>
<keyword evidence="1" id="KW-1015">Disulfide bond</keyword>
<evidence type="ECO:0000256" key="1">
    <source>
        <dbReference type="ARBA" id="ARBA00023157"/>
    </source>
</evidence>
<dbReference type="Pfam" id="PF00059">
    <property type="entry name" value="Lectin_C"/>
    <property type="match status" value="1"/>
</dbReference>
<dbReference type="EMBL" id="NEDP02076659">
    <property type="protein sequence ID" value="OWF36226.1"/>
    <property type="molecule type" value="Genomic_DNA"/>
</dbReference>
<protein>
    <submittedName>
        <fullName evidence="4">Low affinity immunoglobulin epsilon Fc receptor</fullName>
    </submittedName>
</protein>
<dbReference type="InterPro" id="IPR016186">
    <property type="entry name" value="C-type_lectin-like/link_sf"/>
</dbReference>
<dbReference type="OrthoDB" id="6110082at2759"/>
<dbReference type="Gene3D" id="3.10.100.10">
    <property type="entry name" value="Mannose-Binding Protein A, subunit A"/>
    <property type="match status" value="1"/>
</dbReference>
<dbReference type="CDD" id="cd00037">
    <property type="entry name" value="CLECT"/>
    <property type="match status" value="1"/>
</dbReference>
<feature type="chain" id="PRO_5013278823" evidence="2">
    <location>
        <begin position="19"/>
        <end position="157"/>
    </location>
</feature>
<dbReference type="SMART" id="SM00034">
    <property type="entry name" value="CLECT"/>
    <property type="match status" value="1"/>
</dbReference>
<dbReference type="PROSITE" id="PS50041">
    <property type="entry name" value="C_TYPE_LECTIN_2"/>
    <property type="match status" value="1"/>
</dbReference>
<dbReference type="PANTHER" id="PTHR22803">
    <property type="entry name" value="MANNOSE, PHOSPHOLIPASE, LECTIN RECEPTOR RELATED"/>
    <property type="match status" value="1"/>
</dbReference>
<sequence>MSFTVILFVLLFAEHSHGSCPAGYLVEGEFCFFFSEIAGTWAEANSYCRTFNAVLFEPNTEDRQTALVKALQNVSGPYDKKIFIGGSDFFIENQWIWSTEQDPITISHWAPGNPSDSNIGEDCMAVLKAGQWNDIACDSKLEFICERQALESGEIIG</sequence>
<keyword evidence="5" id="KW-1185">Reference proteome</keyword>
<dbReference type="InterPro" id="IPR001304">
    <property type="entry name" value="C-type_lectin-like"/>
</dbReference>
<feature type="domain" description="C-type lectin" evidence="3">
    <location>
        <begin position="27"/>
        <end position="146"/>
    </location>
</feature>
<keyword evidence="2" id="KW-0732">Signal</keyword>
<comment type="caution">
    <text evidence="4">The sequence shown here is derived from an EMBL/GenBank/DDBJ whole genome shotgun (WGS) entry which is preliminary data.</text>
</comment>
<dbReference type="Proteomes" id="UP000242188">
    <property type="component" value="Unassembled WGS sequence"/>
</dbReference>
<evidence type="ECO:0000313" key="5">
    <source>
        <dbReference type="Proteomes" id="UP000242188"/>
    </source>
</evidence>
<evidence type="ECO:0000313" key="4">
    <source>
        <dbReference type="EMBL" id="OWF36226.1"/>
    </source>
</evidence>
<gene>
    <name evidence="4" type="ORF">KP79_PYT22654</name>
</gene>
<keyword evidence="4" id="KW-0675">Receptor</keyword>
<dbReference type="InterPro" id="IPR016187">
    <property type="entry name" value="CTDL_fold"/>
</dbReference>
<dbReference type="InterPro" id="IPR018378">
    <property type="entry name" value="C-type_lectin_CS"/>
</dbReference>
<dbReference type="InterPro" id="IPR050111">
    <property type="entry name" value="C-type_lectin/snaclec_domain"/>
</dbReference>
<organism evidence="4 5">
    <name type="scientific">Mizuhopecten yessoensis</name>
    <name type="common">Japanese scallop</name>
    <name type="synonym">Patinopecten yessoensis</name>
    <dbReference type="NCBI Taxonomy" id="6573"/>
    <lineage>
        <taxon>Eukaryota</taxon>
        <taxon>Metazoa</taxon>
        <taxon>Spiralia</taxon>
        <taxon>Lophotrochozoa</taxon>
        <taxon>Mollusca</taxon>
        <taxon>Bivalvia</taxon>
        <taxon>Autobranchia</taxon>
        <taxon>Pteriomorphia</taxon>
        <taxon>Pectinida</taxon>
        <taxon>Pectinoidea</taxon>
        <taxon>Pectinidae</taxon>
        <taxon>Mizuhopecten</taxon>
    </lineage>
</organism>
<dbReference type="AlphaFoldDB" id="A0A210PIG8"/>
<reference evidence="4 5" key="1">
    <citation type="journal article" date="2017" name="Nat. Ecol. Evol.">
        <title>Scallop genome provides insights into evolution of bilaterian karyotype and development.</title>
        <authorList>
            <person name="Wang S."/>
            <person name="Zhang J."/>
            <person name="Jiao W."/>
            <person name="Li J."/>
            <person name="Xun X."/>
            <person name="Sun Y."/>
            <person name="Guo X."/>
            <person name="Huan P."/>
            <person name="Dong B."/>
            <person name="Zhang L."/>
            <person name="Hu X."/>
            <person name="Sun X."/>
            <person name="Wang J."/>
            <person name="Zhao C."/>
            <person name="Wang Y."/>
            <person name="Wang D."/>
            <person name="Huang X."/>
            <person name="Wang R."/>
            <person name="Lv J."/>
            <person name="Li Y."/>
            <person name="Zhang Z."/>
            <person name="Liu B."/>
            <person name="Lu W."/>
            <person name="Hui Y."/>
            <person name="Liang J."/>
            <person name="Zhou Z."/>
            <person name="Hou R."/>
            <person name="Li X."/>
            <person name="Liu Y."/>
            <person name="Li H."/>
            <person name="Ning X."/>
            <person name="Lin Y."/>
            <person name="Zhao L."/>
            <person name="Xing Q."/>
            <person name="Dou J."/>
            <person name="Li Y."/>
            <person name="Mao J."/>
            <person name="Guo H."/>
            <person name="Dou H."/>
            <person name="Li T."/>
            <person name="Mu C."/>
            <person name="Jiang W."/>
            <person name="Fu Q."/>
            <person name="Fu X."/>
            <person name="Miao Y."/>
            <person name="Liu J."/>
            <person name="Yu Q."/>
            <person name="Li R."/>
            <person name="Liao H."/>
            <person name="Li X."/>
            <person name="Kong Y."/>
            <person name="Jiang Z."/>
            <person name="Chourrout D."/>
            <person name="Li R."/>
            <person name="Bao Z."/>
        </authorList>
    </citation>
    <scope>NUCLEOTIDE SEQUENCE [LARGE SCALE GENOMIC DNA]</scope>
    <source>
        <strain evidence="4 5">PY_sf001</strain>
    </source>
</reference>
<dbReference type="PROSITE" id="PS00615">
    <property type="entry name" value="C_TYPE_LECTIN_1"/>
    <property type="match status" value="1"/>
</dbReference>
<evidence type="ECO:0000259" key="3">
    <source>
        <dbReference type="PROSITE" id="PS50041"/>
    </source>
</evidence>